<keyword evidence="1" id="KW-0812">Transmembrane</keyword>
<dbReference type="EMBL" id="CP009268">
    <property type="protein sequence ID" value="AJA51548.1"/>
    <property type="molecule type" value="Genomic_DNA"/>
</dbReference>
<dbReference type="KEGG" id="cpat:CLPA_c14850"/>
<evidence type="ECO:0000313" key="4">
    <source>
        <dbReference type="Proteomes" id="UP000028042"/>
    </source>
</evidence>
<accession>A0A0H3J8Y6</accession>
<dbReference type="InterPro" id="IPR012902">
    <property type="entry name" value="N_methyl_site"/>
</dbReference>
<protein>
    <submittedName>
        <fullName evidence="2">Prepilin-type N-terminal cleavage/methylation domain-containing protein</fullName>
    </submittedName>
</protein>
<reference evidence="3 4" key="3">
    <citation type="journal article" name="Genome Announc.">
        <title>Improved Draft Genome Sequence of Clostridium pasteurianum Strain ATCC 6013 (DSM 525) Using a Hybrid Next-Generation Sequencing Approach.</title>
        <authorList>
            <person name="Pyne M.E."/>
            <person name="Utturkar S."/>
            <person name="Brown S.D."/>
            <person name="Moo-Young M."/>
            <person name="Chung D.A."/>
            <person name="Chou C.P."/>
        </authorList>
    </citation>
    <scope>NUCLEOTIDE SEQUENCE [LARGE SCALE GENOMIC DNA]</scope>
    <source>
        <strain evidence="3 4">ATCC 6013</strain>
    </source>
</reference>
<evidence type="ECO:0000313" key="2">
    <source>
        <dbReference type="EMBL" id="AJA51548.1"/>
    </source>
</evidence>
<dbReference type="eggNOG" id="COG4966">
    <property type="taxonomic scope" value="Bacteria"/>
</dbReference>
<sequence length="171" mass="19392">MKNKGFSLIELIAVIPIILIVLTLVFAINNFSNKIFNKSVNQSYSQQNTRIAADYITRELRNATNVSATKNISGTYYAITVKDNNLIEQTISNNTITSEKIIINQLSSMNVEELNKASDNSAPSVLKIKVTDNSNNQNYELTFTCLLNNIHNEIQEDQNWGNIIYYYSDQQ</sequence>
<feature type="transmembrane region" description="Helical" evidence="1">
    <location>
        <begin position="6"/>
        <end position="28"/>
    </location>
</feature>
<organism evidence="2 5">
    <name type="scientific">Clostridium pasteurianum DSM 525 = ATCC 6013</name>
    <dbReference type="NCBI Taxonomy" id="1262449"/>
    <lineage>
        <taxon>Bacteria</taxon>
        <taxon>Bacillati</taxon>
        <taxon>Bacillota</taxon>
        <taxon>Clostridia</taxon>
        <taxon>Eubacteriales</taxon>
        <taxon>Clostridiaceae</taxon>
        <taxon>Clostridium</taxon>
    </lineage>
</organism>
<dbReference type="Proteomes" id="UP000030905">
    <property type="component" value="Chromosome"/>
</dbReference>
<dbReference type="EMBL" id="JPGY02000001">
    <property type="protein sequence ID" value="KRU12445.1"/>
    <property type="molecule type" value="Genomic_DNA"/>
</dbReference>
<evidence type="ECO:0000256" key="1">
    <source>
        <dbReference type="SAM" id="Phobius"/>
    </source>
</evidence>
<dbReference type="GeneID" id="93073658"/>
<reference evidence="2 5" key="1">
    <citation type="journal article" date="2015" name="Genome Announc.">
        <title>Complete Genome Sequence of the Nitrogen-Fixing and Solvent-Producing Clostridium pasteurianum DSM 525.</title>
        <authorList>
            <person name="Poehlein A."/>
            <person name="Grosse-Honebrink A."/>
            <person name="Zhang Y."/>
            <person name="Minton N.P."/>
            <person name="Daniel R."/>
        </authorList>
    </citation>
    <scope>NUCLEOTIDE SEQUENCE [LARGE SCALE GENOMIC DNA]</scope>
    <source>
        <strain evidence="2">DSM 525</strain>
        <strain evidence="5">DSM 525 / ATCC 6013</strain>
    </source>
</reference>
<evidence type="ECO:0000313" key="5">
    <source>
        <dbReference type="Proteomes" id="UP000030905"/>
    </source>
</evidence>
<name>A0A0H3J8Y6_CLOPA</name>
<dbReference type="RefSeq" id="WP_003447291.1">
    <property type="nucleotide sequence ID" value="NZ_ANZB01000014.1"/>
</dbReference>
<keyword evidence="1" id="KW-1133">Transmembrane helix</keyword>
<dbReference type="Proteomes" id="UP000028042">
    <property type="component" value="Unassembled WGS sequence"/>
</dbReference>
<keyword evidence="5" id="KW-1185">Reference proteome</keyword>
<proteinExistence type="predicted"/>
<dbReference type="NCBIfam" id="TIGR02532">
    <property type="entry name" value="IV_pilin_GFxxxE"/>
    <property type="match status" value="1"/>
</dbReference>
<evidence type="ECO:0000313" key="3">
    <source>
        <dbReference type="EMBL" id="KRU12445.1"/>
    </source>
</evidence>
<reference evidence="3" key="2">
    <citation type="submission" date="2015-10" db="EMBL/GenBank/DDBJ databases">
        <title>Improved Draft Genome Sequence of Clostridium pasteurianum Strain ATCC 6013 (DSM 525) Using a Hybrid Next-Generation Sequencing Approach.</title>
        <authorList>
            <person name="Pyne M.E."/>
            <person name="Utturkar S.M."/>
            <person name="Brown S.D."/>
            <person name="Moo-Young M."/>
            <person name="Chung D.A."/>
            <person name="Chou P.C."/>
        </authorList>
    </citation>
    <scope>NUCLEOTIDE SEQUENCE</scope>
    <source>
        <strain evidence="3">ATCC 6013</strain>
    </source>
</reference>
<dbReference type="KEGG" id="cpae:CPAST_c14850"/>
<dbReference type="PATRIC" id="fig|1262449.3.peg.3434"/>
<dbReference type="AlphaFoldDB" id="A0A0H3J8Y6"/>
<keyword evidence="1" id="KW-0472">Membrane</keyword>
<gene>
    <name evidence="2" type="ORF">CLPA_c14850</name>
    <name evidence="3" type="ORF">CP6013_01692</name>
</gene>
<dbReference type="Pfam" id="PF07963">
    <property type="entry name" value="N_methyl"/>
    <property type="match status" value="1"/>
</dbReference>